<evidence type="ECO:0000313" key="2">
    <source>
        <dbReference type="Proteomes" id="UP000783588"/>
    </source>
</evidence>
<name>A0ABS6EQL2_9FIRM</name>
<sequence length="101" mass="10929">MQSIFYVRPSAQEIVETAVTLREPDPPVLLGTVTDDSGKPVSHALAVLYASGGVQPDTVAGISCTDAQGRFFFGPLEAGVLYEVRIQADTRPRRVLEQPEE</sequence>
<dbReference type="Proteomes" id="UP000783588">
    <property type="component" value="Unassembled WGS sequence"/>
</dbReference>
<dbReference type="EMBL" id="JAHLQI010000002">
    <property type="protein sequence ID" value="MBU5489989.1"/>
    <property type="molecule type" value="Genomic_DNA"/>
</dbReference>
<keyword evidence="2" id="KW-1185">Reference proteome</keyword>
<dbReference type="RefSeq" id="WP_216469638.1">
    <property type="nucleotide sequence ID" value="NZ_JAHLQI010000002.1"/>
</dbReference>
<evidence type="ECO:0000313" key="1">
    <source>
        <dbReference type="EMBL" id="MBU5489989.1"/>
    </source>
</evidence>
<gene>
    <name evidence="1" type="ORF">KQI75_05040</name>
</gene>
<reference evidence="1 2" key="1">
    <citation type="submission" date="2021-06" db="EMBL/GenBank/DDBJ databases">
        <authorList>
            <person name="Sun Q."/>
            <person name="Li D."/>
        </authorList>
    </citation>
    <scope>NUCLEOTIDE SEQUENCE [LARGE SCALE GENOMIC DNA]</scope>
    <source>
        <strain evidence="1 2">MSJd-7</strain>
    </source>
</reference>
<proteinExistence type="predicted"/>
<comment type="caution">
    <text evidence="1">The sequence shown here is derived from an EMBL/GenBank/DDBJ whole genome shotgun (WGS) entry which is preliminary data.</text>
</comment>
<organism evidence="1 2">
    <name type="scientific">Butyricicoccus intestinisimiae</name>
    <dbReference type="NCBI Taxonomy" id="2841509"/>
    <lineage>
        <taxon>Bacteria</taxon>
        <taxon>Bacillati</taxon>
        <taxon>Bacillota</taxon>
        <taxon>Clostridia</taxon>
        <taxon>Eubacteriales</taxon>
        <taxon>Butyricicoccaceae</taxon>
        <taxon>Butyricicoccus</taxon>
    </lineage>
</organism>
<protein>
    <submittedName>
        <fullName evidence="1">Carboxypeptidase-like regulatory domain-containing protein</fullName>
    </submittedName>
</protein>
<accession>A0ABS6EQL2</accession>